<evidence type="ECO:0000313" key="8">
    <source>
        <dbReference type="EMBL" id="AKL97393.1"/>
    </source>
</evidence>
<dbReference type="PANTHER" id="PTHR13479:SF40">
    <property type="entry name" value="SMALL RIBOSOMAL SUBUNIT PROTEIN BS18M"/>
    <property type="match status" value="1"/>
</dbReference>
<dbReference type="HAMAP" id="MF_00270">
    <property type="entry name" value="Ribosomal_bS18"/>
    <property type="match status" value="1"/>
</dbReference>
<dbReference type="Gene3D" id="4.10.640.10">
    <property type="entry name" value="Ribosomal protein S18"/>
    <property type="match status" value="1"/>
</dbReference>
<evidence type="ECO:0000256" key="6">
    <source>
        <dbReference type="RuleBase" id="RU003910"/>
    </source>
</evidence>
<dbReference type="OrthoDB" id="9812008at2"/>
<dbReference type="PATRIC" id="fig|1408281.3.peg.14"/>
<dbReference type="SUPFAM" id="SSF46911">
    <property type="entry name" value="Ribosomal protein S18"/>
    <property type="match status" value="1"/>
</dbReference>
<comment type="subunit">
    <text evidence="5">Part of the 30S ribosomal subunit. Forms a tight heterodimer with protein bS6.</text>
</comment>
<dbReference type="EMBL" id="CP009498">
    <property type="protein sequence ID" value="AKL97393.1"/>
    <property type="molecule type" value="Genomic_DNA"/>
</dbReference>
<dbReference type="GO" id="GO:0070181">
    <property type="term" value="F:small ribosomal subunit rRNA binding"/>
    <property type="evidence" value="ECO:0007669"/>
    <property type="project" value="TreeGrafter"/>
</dbReference>
<dbReference type="GO" id="GO:0022627">
    <property type="term" value="C:cytosolic small ribosomal subunit"/>
    <property type="evidence" value="ECO:0007669"/>
    <property type="project" value="TreeGrafter"/>
</dbReference>
<dbReference type="InterPro" id="IPR018275">
    <property type="entry name" value="Ribosomal_bS18_CS"/>
</dbReference>
<dbReference type="PANTHER" id="PTHR13479">
    <property type="entry name" value="30S RIBOSOMAL PROTEIN S18"/>
    <property type="match status" value="1"/>
</dbReference>
<keyword evidence="5" id="KW-0694">RNA-binding</keyword>
<gene>
    <name evidence="5 8" type="primary">rpsR</name>
    <name evidence="8" type="ORF">Epro_0014</name>
</gene>
<evidence type="ECO:0000256" key="3">
    <source>
        <dbReference type="ARBA" id="ARBA00023274"/>
    </source>
</evidence>
<keyword evidence="9" id="KW-1185">Reference proteome</keyword>
<dbReference type="GO" id="GO:0003735">
    <property type="term" value="F:structural constituent of ribosome"/>
    <property type="evidence" value="ECO:0007669"/>
    <property type="project" value="InterPro"/>
</dbReference>
<accession>A0A0G3WGB4</accession>
<evidence type="ECO:0000256" key="5">
    <source>
        <dbReference type="HAMAP-Rule" id="MF_00270"/>
    </source>
</evidence>
<name>A0A0G3WGB4_9BACT</name>
<proteinExistence type="inferred from homology"/>
<protein>
    <recommendedName>
        <fullName evidence="4 5">Small ribosomal subunit protein bS18</fullName>
    </recommendedName>
</protein>
<evidence type="ECO:0000256" key="1">
    <source>
        <dbReference type="ARBA" id="ARBA00005589"/>
    </source>
</evidence>
<keyword evidence="5" id="KW-0699">rRNA-binding</keyword>
<dbReference type="InterPro" id="IPR001648">
    <property type="entry name" value="Ribosomal_bS18"/>
</dbReference>
<feature type="region of interest" description="Disordered" evidence="7">
    <location>
        <begin position="1"/>
        <end position="28"/>
    </location>
</feature>
<evidence type="ECO:0000313" key="9">
    <source>
        <dbReference type="Proteomes" id="UP000035337"/>
    </source>
</evidence>
<dbReference type="Pfam" id="PF01084">
    <property type="entry name" value="Ribosomal_S18"/>
    <property type="match status" value="1"/>
</dbReference>
<dbReference type="Proteomes" id="UP000035337">
    <property type="component" value="Chromosome"/>
</dbReference>
<keyword evidence="2 5" id="KW-0689">Ribosomal protein</keyword>
<comment type="similarity">
    <text evidence="1 5 6">Belongs to the bacterial ribosomal protein bS18 family.</text>
</comment>
<comment type="function">
    <text evidence="5">Binds as a heterodimer with protein bS6 to the central domain of the 16S rRNA, where it helps stabilize the platform of the 30S subunit.</text>
</comment>
<dbReference type="RefSeq" id="WP_052569485.1">
    <property type="nucleotide sequence ID" value="NZ_CP009498.1"/>
</dbReference>
<evidence type="ECO:0000256" key="4">
    <source>
        <dbReference type="ARBA" id="ARBA00035141"/>
    </source>
</evidence>
<dbReference type="InterPro" id="IPR036870">
    <property type="entry name" value="Ribosomal_bS18_sf"/>
</dbReference>
<evidence type="ECO:0000256" key="7">
    <source>
        <dbReference type="SAM" id="MobiDB-lite"/>
    </source>
</evidence>
<dbReference type="NCBIfam" id="TIGR00165">
    <property type="entry name" value="S18"/>
    <property type="match status" value="1"/>
</dbReference>
<organism evidence="8 9">
    <name type="scientific">Endomicrobium proavitum</name>
    <dbReference type="NCBI Taxonomy" id="1408281"/>
    <lineage>
        <taxon>Bacteria</taxon>
        <taxon>Pseudomonadati</taxon>
        <taxon>Elusimicrobiota</taxon>
        <taxon>Endomicrobiia</taxon>
        <taxon>Endomicrobiales</taxon>
        <taxon>Endomicrobiaceae</taxon>
        <taxon>Endomicrobium</taxon>
    </lineage>
</organism>
<sequence length="96" mass="10513">MAFAKKPQGGKPSGDGHARPGGKFRKGGPIRRKVCRFCADKIEIDYKNLSLLRAFITESGKILSGRATGTCAKHQRELDTAVKRARMLALLPFTVN</sequence>
<dbReference type="KEGG" id="epo:Epro_0014"/>
<evidence type="ECO:0000256" key="2">
    <source>
        <dbReference type="ARBA" id="ARBA00022980"/>
    </source>
</evidence>
<dbReference type="STRING" id="1408281.Epro_0014"/>
<reference evidence="8 9" key="1">
    <citation type="submission" date="2014-09" db="EMBL/GenBank/DDBJ databases">
        <title>Complete genome sequence of Endomicrobium proavitum.</title>
        <authorList>
            <person name="Zheng H."/>
        </authorList>
    </citation>
    <scope>NUCLEOTIDE SEQUENCE [LARGE SCALE GENOMIC DNA]</scope>
    <source>
        <strain evidence="8 9">Rsa215</strain>
    </source>
</reference>
<dbReference type="GO" id="GO:0006412">
    <property type="term" value="P:translation"/>
    <property type="evidence" value="ECO:0007669"/>
    <property type="project" value="UniProtKB-UniRule"/>
</dbReference>
<keyword evidence="3 5" id="KW-0687">Ribonucleoprotein</keyword>
<dbReference type="PRINTS" id="PR00974">
    <property type="entry name" value="RIBOSOMALS18"/>
</dbReference>
<dbReference type="PROSITE" id="PS00057">
    <property type="entry name" value="RIBOSOMAL_S18"/>
    <property type="match status" value="1"/>
</dbReference>
<dbReference type="AlphaFoldDB" id="A0A0G3WGB4"/>